<comment type="caution">
    <text evidence="2">The sequence shown here is derived from an EMBL/GenBank/DDBJ whole genome shotgun (WGS) entry which is preliminary data.</text>
</comment>
<dbReference type="AlphaFoldDB" id="A0A812VN83"/>
<dbReference type="PANTHER" id="PTHR48465">
    <property type="entry name" value="PROTEIN SSUH2 HOMOLOG"/>
    <property type="match status" value="1"/>
</dbReference>
<feature type="non-terminal residue" evidence="2">
    <location>
        <position position="1"/>
    </location>
</feature>
<organism evidence="2 3">
    <name type="scientific">Symbiodinium pilosum</name>
    <name type="common">Dinoflagellate</name>
    <dbReference type="NCBI Taxonomy" id="2952"/>
    <lineage>
        <taxon>Eukaryota</taxon>
        <taxon>Sar</taxon>
        <taxon>Alveolata</taxon>
        <taxon>Dinophyceae</taxon>
        <taxon>Suessiales</taxon>
        <taxon>Symbiodiniaceae</taxon>
        <taxon>Symbiodinium</taxon>
    </lineage>
</organism>
<sequence>KEPYKGGQVDREGTPPSIWDMKVAKPTHFEAATKRYKVPHTECVDQCEKCTGKGEVSCEKCEGWGWWWCKSCNGKKWNWCSACSRGSQNAASGKQNHSNAPSDKGKGSGSSKGSKGT</sequence>
<gene>
    <name evidence="2" type="primary">Ssuh2</name>
    <name evidence="2" type="ORF">SPIL2461_LOCUS16661</name>
</gene>
<dbReference type="InterPro" id="IPR052789">
    <property type="entry name" value="SSUH2_homolog"/>
</dbReference>
<dbReference type="Proteomes" id="UP000649617">
    <property type="component" value="Unassembled WGS sequence"/>
</dbReference>
<keyword evidence="3" id="KW-1185">Reference proteome</keyword>
<dbReference type="PANTHER" id="PTHR48465:SF1">
    <property type="entry name" value="PROTEIN SSUH2 HOMOLOG"/>
    <property type="match status" value="1"/>
</dbReference>
<feature type="non-terminal residue" evidence="2">
    <location>
        <position position="117"/>
    </location>
</feature>
<reference evidence="2" key="1">
    <citation type="submission" date="2021-02" db="EMBL/GenBank/DDBJ databases">
        <authorList>
            <person name="Dougan E. K."/>
            <person name="Rhodes N."/>
            <person name="Thang M."/>
            <person name="Chan C."/>
        </authorList>
    </citation>
    <scope>NUCLEOTIDE SEQUENCE</scope>
</reference>
<name>A0A812VN83_SYMPI</name>
<feature type="compositionally biased region" description="Polar residues" evidence="1">
    <location>
        <begin position="85"/>
        <end position="101"/>
    </location>
</feature>
<dbReference type="EMBL" id="CAJNIZ010042710">
    <property type="protein sequence ID" value="CAE7633740.1"/>
    <property type="molecule type" value="Genomic_DNA"/>
</dbReference>
<evidence type="ECO:0000256" key="1">
    <source>
        <dbReference type="SAM" id="MobiDB-lite"/>
    </source>
</evidence>
<proteinExistence type="predicted"/>
<feature type="region of interest" description="Disordered" evidence="1">
    <location>
        <begin position="85"/>
        <end position="117"/>
    </location>
</feature>
<evidence type="ECO:0000313" key="3">
    <source>
        <dbReference type="Proteomes" id="UP000649617"/>
    </source>
</evidence>
<dbReference type="OrthoDB" id="3355217at2759"/>
<accession>A0A812VN83</accession>
<evidence type="ECO:0000313" key="2">
    <source>
        <dbReference type="EMBL" id="CAE7633740.1"/>
    </source>
</evidence>
<protein>
    <submittedName>
        <fullName evidence="2">Ssuh2 protein</fullName>
    </submittedName>
</protein>
<feature type="compositionally biased region" description="Gly residues" evidence="1">
    <location>
        <begin position="107"/>
        <end position="117"/>
    </location>
</feature>